<feature type="chain" id="PRO_5005891010" evidence="1">
    <location>
        <begin position="21"/>
        <end position="334"/>
    </location>
</feature>
<dbReference type="InterPro" id="IPR029130">
    <property type="entry name" value="Acid_ceramidase_N"/>
</dbReference>
<proteinExistence type="predicted"/>
<accession>A0A0N4Z2E6</accession>
<evidence type="ECO:0000313" key="4">
    <source>
        <dbReference type="WBParaSite" id="PTRK_0000104100.1"/>
    </source>
</evidence>
<reference evidence="4" key="1">
    <citation type="submission" date="2017-02" db="UniProtKB">
        <authorList>
            <consortium name="WormBaseParasite"/>
        </authorList>
    </citation>
    <scope>IDENTIFICATION</scope>
</reference>
<name>A0A0N4Z2E6_PARTI</name>
<evidence type="ECO:0000313" key="3">
    <source>
        <dbReference type="Proteomes" id="UP000038045"/>
    </source>
</evidence>
<dbReference type="GO" id="GO:0016810">
    <property type="term" value="F:hydrolase activity, acting on carbon-nitrogen (but not peptide) bonds"/>
    <property type="evidence" value="ECO:0007669"/>
    <property type="project" value="TreeGrafter"/>
</dbReference>
<dbReference type="Proteomes" id="UP000038045">
    <property type="component" value="Unplaced"/>
</dbReference>
<evidence type="ECO:0000256" key="1">
    <source>
        <dbReference type="SAM" id="SignalP"/>
    </source>
</evidence>
<sequence>MMKCLCCVFVLLFIIVIVEGKKLKIYKISLETKPKDRWNEIIKEYKEEIINVIEKTSELVLPILYPSTFIFKNYTINNRIHFKLIELFILPKLPHQYREEITGISKILQRPIGEVLVYNIFYDLISSKEIDQMLPFKSSSVIIQDKENNLIYQISKFDYLFNESIKNITFIVNFYQNNNLLYTSYHYGGYIGVLSGVKYNKFSITLNTREKGHLKDNLKYILYRQFNSVSLTIRTALEYENNFEDAILVLSETPYSVPVSFSITGNKEIEGCVVTSDRYKTLDVKYLNDTFLLSQKEDDSYLIDGIVNEINNQLNTTGKVVIDKILGGSYNNTR</sequence>
<feature type="signal peptide" evidence="1">
    <location>
        <begin position="1"/>
        <end position="20"/>
    </location>
</feature>
<dbReference type="STRING" id="131310.A0A0N4Z2E6"/>
<dbReference type="WBParaSite" id="PTRK_0000104100.1">
    <property type="protein sequence ID" value="PTRK_0000104100.1"/>
    <property type="gene ID" value="PTRK_0000104100"/>
</dbReference>
<dbReference type="PANTHER" id="PTHR28583:SF4">
    <property type="entry name" value="N-ACYLETHANOLAMINE-HYDROLYZING ACID AMIDASE"/>
    <property type="match status" value="1"/>
</dbReference>
<feature type="domain" description="Acid ceramidase N-terminal" evidence="2">
    <location>
        <begin position="22"/>
        <end position="63"/>
    </location>
</feature>
<organism evidence="3 4">
    <name type="scientific">Parastrongyloides trichosuri</name>
    <name type="common">Possum-specific nematode worm</name>
    <dbReference type="NCBI Taxonomy" id="131310"/>
    <lineage>
        <taxon>Eukaryota</taxon>
        <taxon>Metazoa</taxon>
        <taxon>Ecdysozoa</taxon>
        <taxon>Nematoda</taxon>
        <taxon>Chromadorea</taxon>
        <taxon>Rhabditida</taxon>
        <taxon>Tylenchina</taxon>
        <taxon>Panagrolaimomorpha</taxon>
        <taxon>Strongyloidoidea</taxon>
        <taxon>Strongyloididae</taxon>
        <taxon>Parastrongyloides</taxon>
    </lineage>
</organism>
<keyword evidence="1" id="KW-0732">Signal</keyword>
<dbReference type="AlphaFoldDB" id="A0A0N4Z2E6"/>
<keyword evidence="3" id="KW-1185">Reference proteome</keyword>
<evidence type="ECO:0000259" key="2">
    <source>
        <dbReference type="Pfam" id="PF15508"/>
    </source>
</evidence>
<dbReference type="PANTHER" id="PTHR28583">
    <property type="entry name" value="ACID AMIDASE"/>
    <property type="match status" value="1"/>
</dbReference>
<dbReference type="Pfam" id="PF15508">
    <property type="entry name" value="NAAA-beta"/>
    <property type="match status" value="1"/>
</dbReference>
<protein>
    <submittedName>
        <fullName evidence="4">NAAA-beta domain-containing protein</fullName>
    </submittedName>
</protein>